<keyword evidence="2" id="KW-1185">Reference proteome</keyword>
<dbReference type="PANTHER" id="PTHR10492:SF90">
    <property type="entry name" value="ATP-DEPENDENT DNA HELICASE"/>
    <property type="match status" value="1"/>
</dbReference>
<sequence length="589" mass="68869">MHIYSYVDEIISSEIHDMKEDPEGYELVKKHMMYGPCGVDWPSNVCMENGICSKKYPRSFAQSTTIDQDGYIIYRRRDDEERYALKGETKLDNRYVIPYSMALFKKFKAHINVYWCNTSKAIKYLFKYITKGVDKATIIFQKTDGGEESGSTEKIEINEIRNFQECRFLSAHEAAWRTYGFEIHHQKPAVQKLTLHLESQQPAYFKEKENENPENVVMRMELHDTMSTGWMEANKHDELARTLTYIQFPTMFVWSKTNRQWSRRQRGESVGRIVNISVTSGDLYYLRMMIGHVRGCRTYDEIKTVVGVTYKTFKESCYAMGLLDGDKEWHQNLVETAQWAYAWQLRELYVTMLLHCQITDPLKLWNHCWKSLGEDMVHMQQRRLDFEGLVLDDEDVQQYVLIELDKRLKQHDKSLADYPKIPLLETNITGSEKNTMITDEQKYNKEEEKAKHVELFSKLNSEQLSVYEEVMDSVNNRRVGNGEAKVVSSLERCGEEGENIEIKESFMLPRGGNPLEEIQKSTFPDLENCFQDHDYLGDRAILTPRNETVDEINDFLLTKIRGEMKECLSANTIDHSDSDVDGVNLLYMT</sequence>
<dbReference type="OrthoDB" id="1735618at2759"/>
<gene>
    <name evidence="1" type="ORF">MERR_LOCUS1725</name>
</gene>
<comment type="caution">
    <text evidence="1">The sequence shown here is derived from an EMBL/GenBank/DDBJ whole genome shotgun (WGS) entry which is preliminary data.</text>
</comment>
<protein>
    <submittedName>
        <fullName evidence="1">Uncharacterized protein</fullName>
    </submittedName>
</protein>
<dbReference type="AlphaFoldDB" id="A0A6D2HLL5"/>
<evidence type="ECO:0000313" key="1">
    <source>
        <dbReference type="EMBL" id="CAA7014491.1"/>
    </source>
</evidence>
<dbReference type="PANTHER" id="PTHR10492">
    <property type="match status" value="1"/>
</dbReference>
<dbReference type="Proteomes" id="UP000467841">
    <property type="component" value="Unassembled WGS sequence"/>
</dbReference>
<name>A0A6D2HLL5_9BRAS</name>
<organism evidence="1 2">
    <name type="scientific">Microthlaspi erraticum</name>
    <dbReference type="NCBI Taxonomy" id="1685480"/>
    <lineage>
        <taxon>Eukaryota</taxon>
        <taxon>Viridiplantae</taxon>
        <taxon>Streptophyta</taxon>
        <taxon>Embryophyta</taxon>
        <taxon>Tracheophyta</taxon>
        <taxon>Spermatophyta</taxon>
        <taxon>Magnoliopsida</taxon>
        <taxon>eudicotyledons</taxon>
        <taxon>Gunneridae</taxon>
        <taxon>Pentapetalae</taxon>
        <taxon>rosids</taxon>
        <taxon>malvids</taxon>
        <taxon>Brassicales</taxon>
        <taxon>Brassicaceae</taxon>
        <taxon>Coluteocarpeae</taxon>
        <taxon>Microthlaspi</taxon>
    </lineage>
</organism>
<reference evidence="1" key="1">
    <citation type="submission" date="2020-01" db="EMBL/GenBank/DDBJ databases">
        <authorList>
            <person name="Mishra B."/>
        </authorList>
    </citation>
    <scope>NUCLEOTIDE SEQUENCE [LARGE SCALE GENOMIC DNA]</scope>
</reference>
<accession>A0A6D2HLL5</accession>
<dbReference type="EMBL" id="CACVBM020000111">
    <property type="protein sequence ID" value="CAA7014491.1"/>
    <property type="molecule type" value="Genomic_DNA"/>
</dbReference>
<proteinExistence type="predicted"/>
<evidence type="ECO:0000313" key="2">
    <source>
        <dbReference type="Proteomes" id="UP000467841"/>
    </source>
</evidence>